<accession>A0AAV6XAN7</accession>
<evidence type="ECO:0000256" key="4">
    <source>
        <dbReference type="ARBA" id="ARBA00022692"/>
    </source>
</evidence>
<dbReference type="SUPFAM" id="SSF50182">
    <property type="entry name" value="Sm-like ribonucleoproteins"/>
    <property type="match status" value="1"/>
</dbReference>
<feature type="transmembrane region" description="Helical" evidence="11">
    <location>
        <begin position="312"/>
        <end position="332"/>
    </location>
</feature>
<dbReference type="PANTHER" id="PTHR31618">
    <property type="entry name" value="MECHANOSENSITIVE ION CHANNEL PROTEIN 5"/>
    <property type="match status" value="1"/>
</dbReference>
<dbReference type="GO" id="GO:0005886">
    <property type="term" value="C:plasma membrane"/>
    <property type="evidence" value="ECO:0007669"/>
    <property type="project" value="UniProtKB-UniRule"/>
</dbReference>
<evidence type="ECO:0000313" key="13">
    <source>
        <dbReference type="EMBL" id="KAG8376200.1"/>
    </source>
</evidence>
<evidence type="ECO:0000256" key="3">
    <source>
        <dbReference type="ARBA" id="ARBA00022448"/>
    </source>
</evidence>
<keyword evidence="6" id="KW-0406">Ion transport</keyword>
<organism evidence="13 14">
    <name type="scientific">Buddleja alternifolia</name>
    <dbReference type="NCBI Taxonomy" id="168488"/>
    <lineage>
        <taxon>Eukaryota</taxon>
        <taxon>Viridiplantae</taxon>
        <taxon>Streptophyta</taxon>
        <taxon>Embryophyta</taxon>
        <taxon>Tracheophyta</taxon>
        <taxon>Spermatophyta</taxon>
        <taxon>Magnoliopsida</taxon>
        <taxon>eudicotyledons</taxon>
        <taxon>Gunneridae</taxon>
        <taxon>Pentapetalae</taxon>
        <taxon>asterids</taxon>
        <taxon>lamiids</taxon>
        <taxon>Lamiales</taxon>
        <taxon>Scrophulariaceae</taxon>
        <taxon>Buddlejeae</taxon>
        <taxon>Buddleja</taxon>
    </lineage>
</organism>
<evidence type="ECO:0000256" key="8">
    <source>
        <dbReference type="ARBA" id="ARBA00023303"/>
    </source>
</evidence>
<evidence type="ECO:0000313" key="14">
    <source>
        <dbReference type="Proteomes" id="UP000826271"/>
    </source>
</evidence>
<feature type="compositionally biased region" description="Polar residues" evidence="10">
    <location>
        <begin position="47"/>
        <end position="68"/>
    </location>
</feature>
<dbReference type="PIRSF" id="PIRSF017209">
    <property type="entry name" value="Memb_At2g17000_prd"/>
    <property type="match status" value="1"/>
</dbReference>
<name>A0AAV6XAN7_9LAMI</name>
<protein>
    <recommendedName>
        <fullName evidence="9">Mechanosensitive ion channel protein</fullName>
    </recommendedName>
</protein>
<dbReference type="AlphaFoldDB" id="A0AAV6XAN7"/>
<keyword evidence="7 9" id="KW-0472">Membrane</keyword>
<dbReference type="Pfam" id="PF00924">
    <property type="entry name" value="MS_channel_2nd"/>
    <property type="match status" value="1"/>
</dbReference>
<feature type="transmembrane region" description="Helical" evidence="11">
    <location>
        <begin position="233"/>
        <end position="261"/>
    </location>
</feature>
<feature type="compositionally biased region" description="Acidic residues" evidence="10">
    <location>
        <begin position="168"/>
        <end position="180"/>
    </location>
</feature>
<dbReference type="Proteomes" id="UP000826271">
    <property type="component" value="Unassembled WGS sequence"/>
</dbReference>
<dbReference type="EMBL" id="WHWC01000009">
    <property type="protein sequence ID" value="KAG8376200.1"/>
    <property type="molecule type" value="Genomic_DNA"/>
</dbReference>
<dbReference type="InterPro" id="IPR006685">
    <property type="entry name" value="MscS_channel_2nd"/>
</dbReference>
<keyword evidence="3" id="KW-0813">Transport</keyword>
<keyword evidence="14" id="KW-1185">Reference proteome</keyword>
<dbReference type="Gene3D" id="2.30.30.60">
    <property type="match status" value="1"/>
</dbReference>
<evidence type="ECO:0000256" key="9">
    <source>
        <dbReference type="PIRNR" id="PIRNR017209"/>
    </source>
</evidence>
<dbReference type="GO" id="GO:0050982">
    <property type="term" value="P:detection of mechanical stimulus"/>
    <property type="evidence" value="ECO:0007669"/>
    <property type="project" value="TreeGrafter"/>
</dbReference>
<keyword evidence="5 11" id="KW-1133">Transmembrane helix</keyword>
<evidence type="ECO:0000256" key="5">
    <source>
        <dbReference type="ARBA" id="ARBA00022989"/>
    </source>
</evidence>
<reference evidence="13" key="1">
    <citation type="submission" date="2019-10" db="EMBL/GenBank/DDBJ databases">
        <authorList>
            <person name="Zhang R."/>
            <person name="Pan Y."/>
            <person name="Wang J."/>
            <person name="Ma R."/>
            <person name="Yu S."/>
        </authorList>
    </citation>
    <scope>NUCLEOTIDE SEQUENCE</scope>
    <source>
        <strain evidence="13">LA-IB0</strain>
        <tissue evidence="13">Leaf</tissue>
    </source>
</reference>
<keyword evidence="4 11" id="KW-0812">Transmembrane</keyword>
<feature type="domain" description="Mechanosensitive ion channel MscS" evidence="12">
    <location>
        <begin position="590"/>
        <end position="648"/>
    </location>
</feature>
<evidence type="ECO:0000256" key="11">
    <source>
        <dbReference type="SAM" id="Phobius"/>
    </source>
</evidence>
<comment type="caution">
    <text evidence="13">The sequence shown here is derived from an EMBL/GenBank/DDBJ whole genome shotgun (WGS) entry which is preliminary data.</text>
</comment>
<evidence type="ECO:0000259" key="12">
    <source>
        <dbReference type="Pfam" id="PF00924"/>
    </source>
</evidence>
<feature type="compositionally biased region" description="Pro residues" evidence="10">
    <location>
        <begin position="69"/>
        <end position="89"/>
    </location>
</feature>
<dbReference type="GO" id="GO:0008381">
    <property type="term" value="F:mechanosensitive monoatomic ion channel activity"/>
    <property type="evidence" value="ECO:0007669"/>
    <property type="project" value="TreeGrafter"/>
</dbReference>
<dbReference type="PANTHER" id="PTHR31618:SF7">
    <property type="entry name" value="MECHANOSENSITIVE ION CHANNEL PROTEIN"/>
    <property type="match status" value="1"/>
</dbReference>
<evidence type="ECO:0000256" key="6">
    <source>
        <dbReference type="ARBA" id="ARBA00023065"/>
    </source>
</evidence>
<dbReference type="InterPro" id="IPR016688">
    <property type="entry name" value="MscS-like_plants/fungi"/>
</dbReference>
<comment type="similarity">
    <text evidence="2 9">Belongs to the MscS (TC 1.A.23) family.</text>
</comment>
<gene>
    <name evidence="13" type="ORF">BUALT_Bualt09G0038400</name>
</gene>
<feature type="compositionally biased region" description="Polar residues" evidence="10">
    <location>
        <begin position="114"/>
        <end position="155"/>
    </location>
</feature>
<feature type="transmembrane region" description="Helical" evidence="11">
    <location>
        <begin position="282"/>
        <end position="300"/>
    </location>
</feature>
<evidence type="ECO:0000256" key="10">
    <source>
        <dbReference type="SAM" id="MobiDB-lite"/>
    </source>
</evidence>
<feature type="compositionally biased region" description="Basic and acidic residues" evidence="10">
    <location>
        <begin position="21"/>
        <end position="44"/>
    </location>
</feature>
<feature type="transmembrane region" description="Helical" evidence="11">
    <location>
        <begin position="198"/>
        <end position="221"/>
    </location>
</feature>
<sequence>MESEISLKEKGGNDDVVVEIQAEKASDSHENGFSESKESSEVELSRVQMNLFASTSAPVLTSTSTPAQPSNPSPTSIPSPGPFTKPPVGPAIRKRTSTTSAYSKPKSRIAEPPYTTSSNSKPAAEKAQTSPPKSPFMNSPNVASSPLKTPKTSAPITPRTPLMASVGGEDDDDEDDDEVYTNENPKLDRAKRGKKVKFMVMIEWITFVSIMAVLIASITVNKLNDFRIWSLELWKWCVLVLVIFCGRLFTEWLSDTLVFLIERNFLLKKKVLYFVFGLKKSIRVVIWLALILLAWALLINRGVRRSHETSEILNYITRGIVSSLVGAVMWMIKTLLVKLVASSFHVRTYFDRILESIFHQYILQALSGQPMVENADFGRLSFNKVTKGIQEKNGEVINVDKLYKIKREKVSAWTMGGLIKVIRNSELPTISEVLDESVEEESEEQKVIKSEVEARDAANRIFRNVAKHGHKYIDEGDLLRFMPKEEVDNALPLFEGAAESRRIKKASFRNWVVKAYNERKCLAVSLNDAKTAIEELNKLASGLALVVIVIVWLLLMEITTTRVLVFISSQLLLVVFMFGNTARAVFEAIIFVFIVHPFDVGDRCVIDGMQMVVDEMNILTTIFLKPDNEKVYYPNSVLATKPISNFNRSPEMMGDAVEFAVDFSTSVESIAALKAKIKAYALSIILCSVYSSKCDYLLSSLICLTTFEWKPEMKLDVSEIDNLGKFSAVAYALDTSAKSGAIEDPISFSNLSKSSRSSVLNTVFCPRRCRSVIPDQQCLHRLLGD</sequence>
<dbReference type="FunFam" id="2.30.30.60:FF:000003">
    <property type="entry name" value="Predicted mechanosensitive ion channel"/>
    <property type="match status" value="1"/>
</dbReference>
<comment type="subcellular location">
    <subcellularLocation>
        <location evidence="1">Membrane</location>
        <topology evidence="1">Multi-pass membrane protein</topology>
    </subcellularLocation>
</comment>
<dbReference type="InterPro" id="IPR010920">
    <property type="entry name" value="LSM_dom_sf"/>
</dbReference>
<dbReference type="GO" id="GO:0006820">
    <property type="term" value="P:monoatomic anion transport"/>
    <property type="evidence" value="ECO:0007669"/>
    <property type="project" value="TreeGrafter"/>
</dbReference>
<dbReference type="InterPro" id="IPR023408">
    <property type="entry name" value="MscS_beta-dom_sf"/>
</dbReference>
<feature type="region of interest" description="Disordered" evidence="10">
    <location>
        <begin position="21"/>
        <end position="182"/>
    </location>
</feature>
<keyword evidence="8" id="KW-0407">Ion channel</keyword>
<feature type="transmembrane region" description="Helical" evidence="11">
    <location>
        <begin position="539"/>
        <end position="559"/>
    </location>
</feature>
<feature type="transmembrane region" description="Helical" evidence="11">
    <location>
        <begin position="571"/>
        <end position="595"/>
    </location>
</feature>
<evidence type="ECO:0000256" key="2">
    <source>
        <dbReference type="ARBA" id="ARBA00008017"/>
    </source>
</evidence>
<evidence type="ECO:0000256" key="7">
    <source>
        <dbReference type="ARBA" id="ARBA00023136"/>
    </source>
</evidence>
<evidence type="ECO:0000256" key="1">
    <source>
        <dbReference type="ARBA" id="ARBA00004141"/>
    </source>
</evidence>
<proteinExistence type="inferred from homology"/>